<dbReference type="FunFam" id="1.10.510.10:FF:000405">
    <property type="entry name" value="Mitogen-activated protein kinase"/>
    <property type="match status" value="1"/>
</dbReference>
<feature type="compositionally biased region" description="Basic and acidic residues" evidence="14">
    <location>
        <begin position="129"/>
        <end position="143"/>
    </location>
</feature>
<dbReference type="GO" id="GO:0008286">
    <property type="term" value="P:insulin receptor signaling pathway"/>
    <property type="evidence" value="ECO:0007669"/>
    <property type="project" value="EnsemblMetazoa"/>
</dbReference>
<name>A0A0J9RMB4_DROSI</name>
<comment type="subcellular location">
    <subcellularLocation>
        <location evidence="1">Cytoplasm</location>
    </subcellularLocation>
</comment>
<feature type="region of interest" description="Disordered" evidence="14">
    <location>
        <begin position="129"/>
        <end position="192"/>
    </location>
</feature>
<dbReference type="GO" id="GO:0030307">
    <property type="term" value="P:positive regulation of cell growth"/>
    <property type="evidence" value="ECO:0007669"/>
    <property type="project" value="EnsemblMetazoa"/>
</dbReference>
<dbReference type="CDD" id="cd01262">
    <property type="entry name" value="PH_PDK1"/>
    <property type="match status" value="1"/>
</dbReference>
<evidence type="ECO:0000256" key="12">
    <source>
        <dbReference type="ARBA" id="ARBA00047899"/>
    </source>
</evidence>
<dbReference type="GO" id="GO:0040018">
    <property type="term" value="P:positive regulation of multicellular organism growth"/>
    <property type="evidence" value="ECO:0007669"/>
    <property type="project" value="EnsemblMetazoa"/>
</dbReference>
<evidence type="ECO:0000256" key="1">
    <source>
        <dbReference type="ARBA" id="ARBA00004496"/>
    </source>
</evidence>
<evidence type="ECO:0000256" key="10">
    <source>
        <dbReference type="ARBA" id="ARBA00022777"/>
    </source>
</evidence>
<evidence type="ECO:0000256" key="14">
    <source>
        <dbReference type="SAM" id="MobiDB-lite"/>
    </source>
</evidence>
<dbReference type="GO" id="GO:0045793">
    <property type="term" value="P:positive regulation of cell size"/>
    <property type="evidence" value="ECO:0007669"/>
    <property type="project" value="EnsemblMetazoa"/>
</dbReference>
<dbReference type="Bgee" id="FBgn0185255">
    <property type="expression patterns" value="Expressed in adult organism and 3 other cell types or tissues"/>
</dbReference>
<dbReference type="SUPFAM" id="SSF56112">
    <property type="entry name" value="Protein kinase-like (PK-like)"/>
    <property type="match status" value="1"/>
</dbReference>
<dbReference type="PROSITE" id="PS00108">
    <property type="entry name" value="PROTEIN_KINASE_ST"/>
    <property type="match status" value="1"/>
</dbReference>
<dbReference type="GO" id="GO:0043066">
    <property type="term" value="P:negative regulation of apoptotic process"/>
    <property type="evidence" value="ECO:0007669"/>
    <property type="project" value="EnsemblMetazoa"/>
</dbReference>
<evidence type="ECO:0000256" key="4">
    <source>
        <dbReference type="ARBA" id="ARBA00018538"/>
    </source>
</evidence>
<dbReference type="SMART" id="SM00220">
    <property type="entry name" value="S_TKc"/>
    <property type="match status" value="1"/>
</dbReference>
<keyword evidence="10" id="KW-0418">Kinase</keyword>
<dbReference type="Gene3D" id="1.10.510.10">
    <property type="entry name" value="Transferase(Phosphotransferase) domain 1"/>
    <property type="match status" value="2"/>
</dbReference>
<evidence type="ECO:0000256" key="6">
    <source>
        <dbReference type="ARBA" id="ARBA00022490"/>
    </source>
</evidence>
<dbReference type="GO" id="GO:0030295">
    <property type="term" value="F:protein kinase activator activity"/>
    <property type="evidence" value="ECO:0007669"/>
    <property type="project" value="EnsemblMetazoa"/>
</dbReference>
<evidence type="ECO:0000259" key="15">
    <source>
        <dbReference type="PROSITE" id="PS50011"/>
    </source>
</evidence>
<evidence type="ECO:0000256" key="7">
    <source>
        <dbReference type="ARBA" id="ARBA00022527"/>
    </source>
</evidence>
<evidence type="ECO:0000256" key="5">
    <source>
        <dbReference type="ARBA" id="ARBA00022473"/>
    </source>
</evidence>
<comment type="similarity">
    <text evidence="2">Belongs to the protein kinase superfamily. AGC Ser/Thr protein kinase family. PDPK1 subfamily.</text>
</comment>
<keyword evidence="8" id="KW-0808">Transferase</keyword>
<feature type="region of interest" description="Disordered" evidence="14">
    <location>
        <begin position="520"/>
        <end position="564"/>
    </location>
</feature>
<dbReference type="EC" id="2.7.11.1" evidence="3"/>
<dbReference type="Gene3D" id="3.30.200.20">
    <property type="entry name" value="Phosphorylase Kinase, domain 1"/>
    <property type="match status" value="1"/>
</dbReference>
<dbReference type="GO" id="GO:0004676">
    <property type="term" value="F:3-phosphoinositide-dependent protein kinase activity"/>
    <property type="evidence" value="ECO:0007669"/>
    <property type="project" value="EnsemblMetazoa"/>
</dbReference>
<feature type="compositionally biased region" description="Low complexity" evidence="14">
    <location>
        <begin position="520"/>
        <end position="534"/>
    </location>
</feature>
<dbReference type="GO" id="GO:0051124">
    <property type="term" value="P:synaptic assembly at neuromuscular junction"/>
    <property type="evidence" value="ECO:0007669"/>
    <property type="project" value="EnsemblMetazoa"/>
</dbReference>
<evidence type="ECO:0000256" key="13">
    <source>
        <dbReference type="ARBA" id="ARBA00048679"/>
    </source>
</evidence>
<dbReference type="SUPFAM" id="SSF50729">
    <property type="entry name" value="PH domain-like"/>
    <property type="match status" value="1"/>
</dbReference>
<dbReference type="OrthoDB" id="347657at2759"/>
<sequence length="564" mass="64317">MFKVCEKRLILRERKQDYIKREREVMHQMTNVPGFVNLSCTFQDQRSLYFVMTYARKGDMLPYINRVGSFDVACTRHYAAELLLACEHMHRRNVVHRDLKPENILLDEDMHTLIADFGSAKVMTAHERALATEHCSEQRRSHSDEDDEDSDRPDNEDEDLYDRDSEELDDGDDEQQQEEMDSPRHRQRRYNRHRKASFVGTAQYVSPEVLQNGPITPAADLWALGCIVYQMIAGLPPFRGSNDYVIFKEILDCAVDFPQGFDKDAEDLVRKLLRVDPRDRLGAQDEFGYYETIRAHPFFAGIDWQTLRQQTPPPIYPYLPGVSQDEDFRSSYTVPGDLEPGLDERQISRLLSAEYGVGSSVAMPVKRSTAKNSFDLNDAEKLQRLEQQKTDKWHVFADGEVILKKGFVNKRKGLFARKRMLLLTTGPRLIYIDPVQMIKKGEIPWSPDLRAEYKNFKIFFVHTPNRTYYLDDPEGYAIHWSEAIESMRKLTYGDPSSTSAVSCSSGSSNSLAVISNSFAASSSNSPTVRRSSPVNAPQASTASDNRTLGSTRTGTSPSKKTASK</sequence>
<dbReference type="AlphaFoldDB" id="A0A0J9RMB4"/>
<evidence type="ECO:0000256" key="11">
    <source>
        <dbReference type="ARBA" id="ARBA00022840"/>
    </source>
</evidence>
<dbReference type="Proteomes" id="UP000035880">
    <property type="component" value="Chromosome 3L"/>
</dbReference>
<accession>A0A0J9RMB4</accession>
<protein>
    <recommendedName>
        <fullName evidence="4">3-phosphoinositide-dependent protein kinase 1</fullName>
        <ecNumber evidence="3">2.7.11.1</ecNumber>
    </recommendedName>
</protein>
<dbReference type="FunFam" id="2.30.29.30:FF:000324">
    <property type="entry name" value="Phosphoinositide-dependent kinase 1, isoform F"/>
    <property type="match status" value="1"/>
</dbReference>
<organism evidence="16">
    <name type="scientific">Drosophila simulans</name>
    <name type="common">Fruit fly</name>
    <dbReference type="NCBI Taxonomy" id="7240"/>
    <lineage>
        <taxon>Eukaryota</taxon>
        <taxon>Metazoa</taxon>
        <taxon>Ecdysozoa</taxon>
        <taxon>Arthropoda</taxon>
        <taxon>Hexapoda</taxon>
        <taxon>Insecta</taxon>
        <taxon>Pterygota</taxon>
        <taxon>Neoptera</taxon>
        <taxon>Endopterygota</taxon>
        <taxon>Diptera</taxon>
        <taxon>Brachycera</taxon>
        <taxon>Muscomorpha</taxon>
        <taxon>Ephydroidea</taxon>
        <taxon>Drosophilidae</taxon>
        <taxon>Drosophila</taxon>
        <taxon>Sophophora</taxon>
    </lineage>
</organism>
<dbReference type="InterPro" id="IPR000719">
    <property type="entry name" value="Prot_kinase_dom"/>
</dbReference>
<dbReference type="GO" id="GO:0043491">
    <property type="term" value="P:phosphatidylinositol 3-kinase/protein kinase B signal transduction"/>
    <property type="evidence" value="ECO:0007669"/>
    <property type="project" value="EnsemblMetazoa"/>
</dbReference>
<dbReference type="InterPro" id="IPR011993">
    <property type="entry name" value="PH-like_dom_sf"/>
</dbReference>
<dbReference type="InterPro" id="IPR011009">
    <property type="entry name" value="Kinase-like_dom_sf"/>
</dbReference>
<feature type="domain" description="Protein kinase" evidence="15">
    <location>
        <begin position="1"/>
        <end position="299"/>
    </location>
</feature>
<comment type="catalytic activity">
    <reaction evidence="12">
        <text>L-threonyl-[protein] + ATP = O-phospho-L-threonyl-[protein] + ADP + H(+)</text>
        <dbReference type="Rhea" id="RHEA:46608"/>
        <dbReference type="Rhea" id="RHEA-COMP:11060"/>
        <dbReference type="Rhea" id="RHEA-COMP:11605"/>
        <dbReference type="ChEBI" id="CHEBI:15378"/>
        <dbReference type="ChEBI" id="CHEBI:30013"/>
        <dbReference type="ChEBI" id="CHEBI:30616"/>
        <dbReference type="ChEBI" id="CHEBI:61977"/>
        <dbReference type="ChEBI" id="CHEBI:456216"/>
        <dbReference type="EC" id="2.7.11.1"/>
    </reaction>
</comment>
<dbReference type="PANTHER" id="PTHR24356">
    <property type="entry name" value="SERINE/THREONINE-PROTEIN KINASE"/>
    <property type="match status" value="1"/>
</dbReference>
<gene>
    <name evidence="16" type="primary">Dsim\GD13545</name>
    <name evidence="16" type="ORF">Dsimw501_GD13545</name>
</gene>
<evidence type="ECO:0000256" key="3">
    <source>
        <dbReference type="ARBA" id="ARBA00012513"/>
    </source>
</evidence>
<dbReference type="CDD" id="cd05581">
    <property type="entry name" value="STKc_PDK1"/>
    <property type="match status" value="1"/>
</dbReference>
<dbReference type="GO" id="GO:0005524">
    <property type="term" value="F:ATP binding"/>
    <property type="evidence" value="ECO:0007669"/>
    <property type="project" value="UniProtKB-KW"/>
</dbReference>
<evidence type="ECO:0000256" key="8">
    <source>
        <dbReference type="ARBA" id="ARBA00022679"/>
    </source>
</evidence>
<comment type="catalytic activity">
    <reaction evidence="13">
        <text>L-seryl-[protein] + ATP = O-phospho-L-seryl-[protein] + ADP + H(+)</text>
        <dbReference type="Rhea" id="RHEA:17989"/>
        <dbReference type="Rhea" id="RHEA-COMP:9863"/>
        <dbReference type="Rhea" id="RHEA-COMP:11604"/>
        <dbReference type="ChEBI" id="CHEBI:15378"/>
        <dbReference type="ChEBI" id="CHEBI:29999"/>
        <dbReference type="ChEBI" id="CHEBI:30616"/>
        <dbReference type="ChEBI" id="CHEBI:83421"/>
        <dbReference type="ChEBI" id="CHEBI:456216"/>
        <dbReference type="EC" id="2.7.11.1"/>
    </reaction>
</comment>
<keyword evidence="11" id="KW-0067">ATP-binding</keyword>
<feature type="compositionally biased region" description="Polar residues" evidence="14">
    <location>
        <begin position="535"/>
        <end position="564"/>
    </location>
</feature>
<dbReference type="Pfam" id="PF00069">
    <property type="entry name" value="Pkinase"/>
    <property type="match status" value="2"/>
</dbReference>
<evidence type="ECO:0000256" key="2">
    <source>
        <dbReference type="ARBA" id="ARBA00010006"/>
    </source>
</evidence>
<evidence type="ECO:0000313" key="16">
    <source>
        <dbReference type="EMBL" id="KMY96554.1"/>
    </source>
</evidence>
<evidence type="ECO:0000256" key="9">
    <source>
        <dbReference type="ARBA" id="ARBA00022741"/>
    </source>
</evidence>
<dbReference type="InterPro" id="IPR033931">
    <property type="entry name" value="PDK1-typ_PH"/>
</dbReference>
<dbReference type="EMBL" id="CM002912">
    <property type="protein sequence ID" value="KMY96554.1"/>
    <property type="molecule type" value="Genomic_DNA"/>
</dbReference>
<dbReference type="GO" id="GO:0005737">
    <property type="term" value="C:cytoplasm"/>
    <property type="evidence" value="ECO:0007669"/>
    <property type="project" value="UniProtKB-SubCell"/>
</dbReference>
<reference evidence="16" key="2">
    <citation type="submission" date="2014-06" db="EMBL/GenBank/DDBJ databases">
        <authorList>
            <person name="Hu T."/>
            <person name="Eisen M.B."/>
            <person name="Thornton K.R."/>
            <person name="Andolfatto P."/>
        </authorList>
    </citation>
    <scope>NUCLEOTIDE SEQUENCE</scope>
    <source>
        <strain evidence="16">W501</strain>
    </source>
</reference>
<keyword evidence="6" id="KW-0963">Cytoplasm</keyword>
<dbReference type="InterPro" id="IPR050236">
    <property type="entry name" value="Ser_Thr_kinase_AGC"/>
</dbReference>
<proteinExistence type="inferred from homology"/>
<dbReference type="FunFam" id="1.10.510.10:FF:000587">
    <property type="entry name" value="Phosphoinositide-dependent kinase 1, isoform F"/>
    <property type="match status" value="1"/>
</dbReference>
<reference evidence="16" key="3">
    <citation type="submission" date="2015-04" db="EMBL/GenBank/DDBJ databases">
        <authorList>
            <consortium name="FlyBase"/>
        </authorList>
    </citation>
    <scope>NUCLEOTIDE SEQUENCE</scope>
    <source>
        <strain evidence="16">W501</strain>
    </source>
</reference>
<dbReference type="GO" id="GO:0046622">
    <property type="term" value="P:positive regulation of organ growth"/>
    <property type="evidence" value="ECO:0007669"/>
    <property type="project" value="EnsemblMetazoa"/>
</dbReference>
<keyword evidence="9" id="KW-0547">Nucleotide-binding</keyword>
<reference evidence="16" key="1">
    <citation type="journal article" date="2013" name="Genome Res.">
        <title>A second-generation assembly of the Drosophila simulans genome provides new insights into patterns of lineage-specific divergence.</title>
        <authorList>
            <person name="Hu T.T."/>
            <person name="Eisen M.B."/>
            <person name="Thornton K.R."/>
            <person name="Andolfatto P."/>
        </authorList>
    </citation>
    <scope>NUCLEOTIDE SEQUENCE [LARGE SCALE GENOMIC DNA]</scope>
    <source>
        <strain evidence="16">W501</strain>
    </source>
</reference>
<dbReference type="PROSITE" id="PS50011">
    <property type="entry name" value="PROTEIN_KINASE_DOM"/>
    <property type="match status" value="1"/>
</dbReference>
<dbReference type="InterPro" id="IPR039046">
    <property type="entry name" value="PDPK1"/>
</dbReference>
<dbReference type="GO" id="GO:0031594">
    <property type="term" value="C:neuromuscular junction"/>
    <property type="evidence" value="ECO:0007669"/>
    <property type="project" value="EnsemblMetazoa"/>
</dbReference>
<keyword evidence="7" id="KW-0723">Serine/threonine-protein kinase</keyword>
<dbReference type="Gene3D" id="2.30.29.30">
    <property type="entry name" value="Pleckstrin-homology domain (PH domain)/Phosphotyrosine-binding domain (PTB)"/>
    <property type="match status" value="1"/>
</dbReference>
<feature type="compositionally biased region" description="Acidic residues" evidence="14">
    <location>
        <begin position="144"/>
        <end position="180"/>
    </location>
</feature>
<dbReference type="InterPro" id="IPR008271">
    <property type="entry name" value="Ser/Thr_kinase_AS"/>
</dbReference>
<dbReference type="PANTHER" id="PTHR24356:SF163">
    <property type="entry name" value="3-PHOSPHOINOSITIDE-DEPENDENT PROTEIN KINASE 1-RELATED"/>
    <property type="match status" value="1"/>
</dbReference>
<dbReference type="Pfam" id="PF14593">
    <property type="entry name" value="PH_3"/>
    <property type="match status" value="1"/>
</dbReference>
<keyword evidence="5" id="KW-0217">Developmental protein</keyword>